<keyword evidence="4 8" id="KW-1133">Transmembrane helix</keyword>
<dbReference type="PROSITE" id="PS50850">
    <property type="entry name" value="MFS"/>
    <property type="match status" value="1"/>
</dbReference>
<dbReference type="CDD" id="cd17327">
    <property type="entry name" value="MFS_FEN2_like"/>
    <property type="match status" value="1"/>
</dbReference>
<protein>
    <submittedName>
        <fullName evidence="10">Carboxylic acid transmembrane transporter</fullName>
    </submittedName>
</protein>
<comment type="subcellular location">
    <subcellularLocation>
        <location evidence="1">Membrane</location>
        <topology evidence="1">Multi-pass membrane protein</topology>
    </subcellularLocation>
</comment>
<accession>A0AAE9WE39</accession>
<keyword evidence="3 8" id="KW-0812">Transmembrane</keyword>
<dbReference type="FunFam" id="1.20.1250.20:FF:000018">
    <property type="entry name" value="MFS transporter permease"/>
    <property type="match status" value="1"/>
</dbReference>
<feature type="compositionally biased region" description="Polar residues" evidence="7">
    <location>
        <begin position="7"/>
        <end position="19"/>
    </location>
</feature>
<dbReference type="FunFam" id="1.20.1250.20:FF:000068">
    <property type="entry name" value="MFS general substrate transporter"/>
    <property type="match status" value="1"/>
</dbReference>
<dbReference type="Proteomes" id="UP001212411">
    <property type="component" value="Chromosome 2"/>
</dbReference>
<evidence type="ECO:0000256" key="8">
    <source>
        <dbReference type="SAM" id="Phobius"/>
    </source>
</evidence>
<evidence type="ECO:0000256" key="3">
    <source>
        <dbReference type="ARBA" id="ARBA00022692"/>
    </source>
</evidence>
<dbReference type="AlphaFoldDB" id="A0AAE9WE39"/>
<feature type="transmembrane region" description="Helical" evidence="8">
    <location>
        <begin position="103"/>
        <end position="125"/>
    </location>
</feature>
<sequence>MVDSESVKSSYPKSITTSAQDDRGSMEKKQSVQQRVDSFESGEVETVIDKNIEKSALKKMDLVISPIIGFLYLMAFLDRSNIGNASVAGMSDSLKLYNERFNVAISIFYVLYILVETPSVILVKYVRPSRMLAFISLAWSIVVLSSGFVSSYGGLIITRLILGLLEGCLFPALSLYLTTVYSREEQCQRLSYLFCASGLAGAFGGLFAYALEQVHVGNMAGWQWIYIVEGLISFIGVPLSLFLLPDNIEKSWFLNPQERQVARLRNEANLRYLGQQKFDWQEVRKSFKDPKIYVSAVSQFCADMVLYGFSSFLPTIVKDLGFTGLQSNYMTIPVYVSGVLAFLVVAYASDRTKIRSPFLISASLVSAVGYVILIASNSNAAKFTACFIVAIGCYIGPGMNLGWLNNNVAGHYKRATAIGIQQTIANSSGIIAGQIYQSKSAPRYILGHSFTLGCVLVGLIGYIVLLFSLRYANNKRDERCARGMFDPTLTGDYADDFRYFL</sequence>
<feature type="domain" description="Major facilitator superfamily (MFS) profile" evidence="9">
    <location>
        <begin position="64"/>
        <end position="476"/>
    </location>
</feature>
<evidence type="ECO:0000256" key="5">
    <source>
        <dbReference type="ARBA" id="ARBA00023136"/>
    </source>
</evidence>
<evidence type="ECO:0000313" key="10">
    <source>
        <dbReference type="EMBL" id="WBW74170.1"/>
    </source>
</evidence>
<feature type="transmembrane region" description="Helical" evidence="8">
    <location>
        <begin position="356"/>
        <end position="375"/>
    </location>
</feature>
<dbReference type="Gene3D" id="1.20.1250.20">
    <property type="entry name" value="MFS general substrate transporter like domains"/>
    <property type="match status" value="2"/>
</dbReference>
<feature type="transmembrane region" description="Helical" evidence="8">
    <location>
        <begin position="190"/>
        <end position="211"/>
    </location>
</feature>
<dbReference type="SUPFAM" id="SSF103473">
    <property type="entry name" value="MFS general substrate transporter"/>
    <property type="match status" value="1"/>
</dbReference>
<reference evidence="10 11" key="1">
    <citation type="journal article" date="2023" name="G3 (Bethesda)">
        <title>A high-quality reference genome for the fission yeast Schizosaccharomyces osmophilus.</title>
        <authorList>
            <person name="Jia G.S."/>
            <person name="Zhang W.C."/>
            <person name="Liang Y."/>
            <person name="Liu X.H."/>
            <person name="Rhind N."/>
            <person name="Pidoux A."/>
            <person name="Brysch-Herzberg M."/>
            <person name="Du L.L."/>
        </authorList>
    </citation>
    <scope>NUCLEOTIDE SEQUENCE [LARGE SCALE GENOMIC DNA]</scope>
    <source>
        <strain evidence="10 11">CBS 15793</strain>
    </source>
</reference>
<evidence type="ECO:0000256" key="7">
    <source>
        <dbReference type="SAM" id="MobiDB-lite"/>
    </source>
</evidence>
<keyword evidence="5 8" id="KW-0472">Membrane</keyword>
<dbReference type="PANTHER" id="PTHR43791">
    <property type="entry name" value="PERMEASE-RELATED"/>
    <property type="match status" value="1"/>
</dbReference>
<dbReference type="InterPro" id="IPR036259">
    <property type="entry name" value="MFS_trans_sf"/>
</dbReference>
<dbReference type="GO" id="GO:0016020">
    <property type="term" value="C:membrane"/>
    <property type="evidence" value="ECO:0007669"/>
    <property type="project" value="UniProtKB-SubCell"/>
</dbReference>
<dbReference type="GO" id="GO:0022857">
    <property type="term" value="F:transmembrane transporter activity"/>
    <property type="evidence" value="ECO:0007669"/>
    <property type="project" value="InterPro"/>
</dbReference>
<dbReference type="KEGG" id="som:SOMG_03361"/>
<dbReference type="Pfam" id="PF07690">
    <property type="entry name" value="MFS_1"/>
    <property type="match status" value="1"/>
</dbReference>
<keyword evidence="11" id="KW-1185">Reference proteome</keyword>
<organism evidence="10 11">
    <name type="scientific">Schizosaccharomyces osmophilus</name>
    <dbReference type="NCBI Taxonomy" id="2545709"/>
    <lineage>
        <taxon>Eukaryota</taxon>
        <taxon>Fungi</taxon>
        <taxon>Dikarya</taxon>
        <taxon>Ascomycota</taxon>
        <taxon>Taphrinomycotina</taxon>
        <taxon>Schizosaccharomycetes</taxon>
        <taxon>Schizosaccharomycetales</taxon>
        <taxon>Schizosaccharomycetaceae</taxon>
        <taxon>Schizosaccharomyces</taxon>
    </lineage>
</organism>
<feature type="transmembrane region" description="Helical" evidence="8">
    <location>
        <begin position="60"/>
        <end position="77"/>
    </location>
</feature>
<keyword evidence="2" id="KW-0813">Transport</keyword>
<evidence type="ECO:0000259" key="9">
    <source>
        <dbReference type="PROSITE" id="PS50850"/>
    </source>
</evidence>
<name>A0AAE9WE39_9SCHI</name>
<feature type="transmembrane region" description="Helical" evidence="8">
    <location>
        <begin position="448"/>
        <end position="469"/>
    </location>
</feature>
<dbReference type="RefSeq" id="XP_056038413.1">
    <property type="nucleotide sequence ID" value="XM_056182151.1"/>
</dbReference>
<dbReference type="GeneID" id="80876840"/>
<dbReference type="InterPro" id="IPR011701">
    <property type="entry name" value="MFS"/>
</dbReference>
<gene>
    <name evidence="10" type="ORF">SOMG_03361</name>
</gene>
<dbReference type="PANTHER" id="PTHR43791:SF24">
    <property type="entry name" value="NICOTINIC ACID PLASMA MEMBRANE TRANSPORTER"/>
    <property type="match status" value="1"/>
</dbReference>
<evidence type="ECO:0000256" key="4">
    <source>
        <dbReference type="ARBA" id="ARBA00022989"/>
    </source>
</evidence>
<feature type="compositionally biased region" description="Basic and acidic residues" evidence="7">
    <location>
        <begin position="20"/>
        <end position="30"/>
    </location>
</feature>
<feature type="transmembrane region" description="Helical" evidence="8">
    <location>
        <begin position="329"/>
        <end position="349"/>
    </location>
</feature>
<evidence type="ECO:0000256" key="1">
    <source>
        <dbReference type="ARBA" id="ARBA00004141"/>
    </source>
</evidence>
<evidence type="ECO:0000313" key="11">
    <source>
        <dbReference type="Proteomes" id="UP001212411"/>
    </source>
</evidence>
<dbReference type="InterPro" id="IPR020846">
    <property type="entry name" value="MFS_dom"/>
</dbReference>
<feature type="transmembrane region" description="Helical" evidence="8">
    <location>
        <begin position="292"/>
        <end position="309"/>
    </location>
</feature>
<feature type="transmembrane region" description="Helical" evidence="8">
    <location>
        <begin position="223"/>
        <end position="244"/>
    </location>
</feature>
<comment type="similarity">
    <text evidence="6">Belongs to the major facilitator superfamily. Allantoate permease family.</text>
</comment>
<feature type="transmembrane region" description="Helical" evidence="8">
    <location>
        <begin position="381"/>
        <end position="403"/>
    </location>
</feature>
<evidence type="ECO:0000256" key="6">
    <source>
        <dbReference type="ARBA" id="ARBA00037968"/>
    </source>
</evidence>
<feature type="region of interest" description="Disordered" evidence="7">
    <location>
        <begin position="1"/>
        <end position="32"/>
    </location>
</feature>
<proteinExistence type="inferred from homology"/>
<evidence type="ECO:0000256" key="2">
    <source>
        <dbReference type="ARBA" id="ARBA00022448"/>
    </source>
</evidence>
<feature type="transmembrane region" description="Helical" evidence="8">
    <location>
        <begin position="156"/>
        <end position="178"/>
    </location>
</feature>
<feature type="transmembrane region" description="Helical" evidence="8">
    <location>
        <begin position="132"/>
        <end position="150"/>
    </location>
</feature>
<dbReference type="EMBL" id="CP115612">
    <property type="protein sequence ID" value="WBW74170.1"/>
    <property type="molecule type" value="Genomic_DNA"/>
</dbReference>